<dbReference type="RefSeq" id="WP_106094185.1">
    <property type="nucleotide sequence ID" value="NZ_PVNL01000138.1"/>
</dbReference>
<dbReference type="OrthoDB" id="7767370at2"/>
<dbReference type="AlphaFoldDB" id="A0A2S9XQT8"/>
<feature type="compositionally biased region" description="Acidic residues" evidence="1">
    <location>
        <begin position="59"/>
        <end position="70"/>
    </location>
</feature>
<evidence type="ECO:0000313" key="2">
    <source>
        <dbReference type="EMBL" id="PRP95100.1"/>
    </source>
</evidence>
<comment type="caution">
    <text evidence="2">The sequence shown here is derived from an EMBL/GenBank/DDBJ whole genome shotgun (WGS) entry which is preliminary data.</text>
</comment>
<reference evidence="2 3" key="1">
    <citation type="submission" date="2018-03" db="EMBL/GenBank/DDBJ databases">
        <title>Draft Genome Sequences of the Obligatory Marine Myxobacteria Enhygromyxa salina SWB007.</title>
        <authorList>
            <person name="Poehlein A."/>
            <person name="Moghaddam J.A."/>
            <person name="Harms H."/>
            <person name="Alanjari M."/>
            <person name="Koenig G.M."/>
            <person name="Daniel R."/>
            <person name="Schaeberle T.F."/>
        </authorList>
    </citation>
    <scope>NUCLEOTIDE SEQUENCE [LARGE SCALE GENOMIC DNA]</scope>
    <source>
        <strain evidence="2 3">SWB007</strain>
    </source>
</reference>
<evidence type="ECO:0000313" key="3">
    <source>
        <dbReference type="Proteomes" id="UP000238823"/>
    </source>
</evidence>
<dbReference type="Proteomes" id="UP000238823">
    <property type="component" value="Unassembled WGS sequence"/>
</dbReference>
<proteinExistence type="predicted"/>
<name>A0A2S9XQT8_9BACT</name>
<dbReference type="EMBL" id="PVNL01000138">
    <property type="protein sequence ID" value="PRP95100.1"/>
    <property type="molecule type" value="Genomic_DNA"/>
</dbReference>
<dbReference type="PANTHER" id="PTHR40274:SF3">
    <property type="entry name" value="VIRGINIAMYCIN B LYASE"/>
    <property type="match status" value="1"/>
</dbReference>
<protein>
    <recommendedName>
        <fullName evidence="4">Virginiamycin B lyase</fullName>
    </recommendedName>
</protein>
<dbReference type="InterPro" id="IPR015943">
    <property type="entry name" value="WD40/YVTN_repeat-like_dom_sf"/>
</dbReference>
<accession>A0A2S9XQT8</accession>
<dbReference type="PANTHER" id="PTHR40274">
    <property type="entry name" value="VIRGINIAMYCIN B LYASE"/>
    <property type="match status" value="1"/>
</dbReference>
<dbReference type="InterPro" id="IPR051344">
    <property type="entry name" value="Vgb"/>
</dbReference>
<sequence length="445" mass="46713">MRDQLAWGAIGALLVGLACASPDGGDGGRTTHADGIAGTALETGASGGDESDAGGGDDAAADSDSDSDGEPEIKFDLGTVPDAPTNCLEAGNDDAYRYIWVANSSQGTISKINTTTLIEEGRYVVRPDSAGSPSRTSVNLSGDVAVANRHGGITKIHARVEDCQEQNGQGGVQTSSGPNDVLAWGTEECVAWYTPMNVSSQRPVAWDQGDFDQATCESWNAKVWTATATAGLVTVFKLSGDDGTIEASAPILGITASGYGPYGGAVDGNKDFWFIHRDGSSFPLVRVDADTLGYTIWPIPAPIGPYGFAIDPEGRPWIAGYQGGIARFDPDDETWQINPDVTGVGIMGDSLGAMWIAHYPWSTEGVSALDIETMELIDFIAVPSNLGKGVSVDFEGYVWLVDMTDSAFRIDPDTHAHVVYDGLTGPYTYSDMTGFGLASVTKPQG</sequence>
<evidence type="ECO:0008006" key="4">
    <source>
        <dbReference type="Google" id="ProtNLM"/>
    </source>
</evidence>
<feature type="region of interest" description="Disordered" evidence="1">
    <location>
        <begin position="23"/>
        <end position="80"/>
    </location>
</feature>
<dbReference type="SUPFAM" id="SSF63829">
    <property type="entry name" value="Calcium-dependent phosphotriesterase"/>
    <property type="match status" value="1"/>
</dbReference>
<gene>
    <name evidence="2" type="ORF">ENSA7_74140</name>
</gene>
<dbReference type="PROSITE" id="PS51257">
    <property type="entry name" value="PROKAR_LIPOPROTEIN"/>
    <property type="match status" value="1"/>
</dbReference>
<evidence type="ECO:0000256" key="1">
    <source>
        <dbReference type="SAM" id="MobiDB-lite"/>
    </source>
</evidence>
<organism evidence="2 3">
    <name type="scientific">Enhygromyxa salina</name>
    <dbReference type="NCBI Taxonomy" id="215803"/>
    <lineage>
        <taxon>Bacteria</taxon>
        <taxon>Pseudomonadati</taxon>
        <taxon>Myxococcota</taxon>
        <taxon>Polyangia</taxon>
        <taxon>Nannocystales</taxon>
        <taxon>Nannocystaceae</taxon>
        <taxon>Enhygromyxa</taxon>
    </lineage>
</organism>
<dbReference type="Gene3D" id="2.130.10.10">
    <property type="entry name" value="YVTN repeat-like/Quinoprotein amine dehydrogenase"/>
    <property type="match status" value="1"/>
</dbReference>